<dbReference type="InterPro" id="IPR003016">
    <property type="entry name" value="2-oxoA_DH_lipoyl-BS"/>
</dbReference>
<evidence type="ECO:0000256" key="2">
    <source>
        <dbReference type="ARBA" id="ARBA00022823"/>
    </source>
</evidence>
<accession>A0A7C1SCH5</accession>
<evidence type="ECO:0000256" key="3">
    <source>
        <dbReference type="HAMAP-Rule" id="MF_00272"/>
    </source>
</evidence>
<dbReference type="InterPro" id="IPR017453">
    <property type="entry name" value="GCV_H_sub"/>
</dbReference>
<comment type="cofactor">
    <cofactor evidence="3">
        <name>(R)-lipoate</name>
        <dbReference type="ChEBI" id="CHEBI:83088"/>
    </cofactor>
    <text evidence="3">Binds 1 lipoyl cofactor covalently.</text>
</comment>
<dbReference type="PANTHER" id="PTHR11715">
    <property type="entry name" value="GLYCINE CLEAVAGE SYSTEM H PROTEIN"/>
    <property type="match status" value="1"/>
</dbReference>
<dbReference type="NCBIfam" id="NF002270">
    <property type="entry name" value="PRK01202.1"/>
    <property type="match status" value="1"/>
</dbReference>
<dbReference type="AlphaFoldDB" id="A0A7C1SCH5"/>
<dbReference type="GO" id="GO:0009249">
    <property type="term" value="P:protein lipoylation"/>
    <property type="evidence" value="ECO:0007669"/>
    <property type="project" value="TreeGrafter"/>
</dbReference>
<dbReference type="Pfam" id="PF01597">
    <property type="entry name" value="GCV_H"/>
    <property type="match status" value="1"/>
</dbReference>
<comment type="similarity">
    <text evidence="1 3">Belongs to the GcvH family.</text>
</comment>
<keyword evidence="2 3" id="KW-0450">Lipoyl</keyword>
<dbReference type="Gene3D" id="2.40.50.100">
    <property type="match status" value="1"/>
</dbReference>
<dbReference type="InterPro" id="IPR033753">
    <property type="entry name" value="GCV_H/Fam206"/>
</dbReference>
<name>A0A7C1SCH5_UNCW3</name>
<proteinExistence type="inferred from homology"/>
<dbReference type="InterPro" id="IPR002930">
    <property type="entry name" value="GCV_H"/>
</dbReference>
<feature type="domain" description="Lipoyl-binding" evidence="5">
    <location>
        <begin position="23"/>
        <end position="109"/>
    </location>
</feature>
<dbReference type="GO" id="GO:0005960">
    <property type="term" value="C:glycine cleavage complex"/>
    <property type="evidence" value="ECO:0007669"/>
    <property type="project" value="InterPro"/>
</dbReference>
<dbReference type="CDD" id="cd06848">
    <property type="entry name" value="GCS_H"/>
    <property type="match status" value="1"/>
</dbReference>
<dbReference type="EMBL" id="DSLG01000002">
    <property type="protein sequence ID" value="HEA86641.1"/>
    <property type="molecule type" value="Genomic_DNA"/>
</dbReference>
<dbReference type="InterPro" id="IPR011053">
    <property type="entry name" value="Single_hybrid_motif"/>
</dbReference>
<dbReference type="PROSITE" id="PS00189">
    <property type="entry name" value="LIPOYL"/>
    <property type="match status" value="1"/>
</dbReference>
<dbReference type="InterPro" id="IPR000089">
    <property type="entry name" value="Biotin_lipoyl"/>
</dbReference>
<organism evidence="6">
    <name type="scientific">candidate division WOR-3 bacterium</name>
    <dbReference type="NCBI Taxonomy" id="2052148"/>
    <lineage>
        <taxon>Bacteria</taxon>
        <taxon>Bacteria division WOR-3</taxon>
    </lineage>
</organism>
<comment type="subunit">
    <text evidence="3">The glycine cleavage system is composed of four proteins: P, T, L and H.</text>
</comment>
<dbReference type="GO" id="GO:0019464">
    <property type="term" value="P:glycine decarboxylation via glycine cleavage system"/>
    <property type="evidence" value="ECO:0007669"/>
    <property type="project" value="UniProtKB-UniRule"/>
</dbReference>
<dbReference type="PANTHER" id="PTHR11715:SF3">
    <property type="entry name" value="GLYCINE CLEAVAGE SYSTEM H PROTEIN-RELATED"/>
    <property type="match status" value="1"/>
</dbReference>
<comment type="function">
    <text evidence="3">The glycine cleavage system catalyzes the degradation of glycine. The H protein shuttles the methylamine group of glycine from the P protein to the T protein.</text>
</comment>
<dbReference type="GO" id="GO:0005829">
    <property type="term" value="C:cytosol"/>
    <property type="evidence" value="ECO:0007669"/>
    <property type="project" value="TreeGrafter"/>
</dbReference>
<gene>
    <name evidence="3 6" type="primary">gcvH</name>
    <name evidence="6" type="ORF">ENP94_01345</name>
</gene>
<feature type="modified residue" description="N6-lipoyllysine" evidence="3 4">
    <location>
        <position position="64"/>
    </location>
</feature>
<protein>
    <recommendedName>
        <fullName evidence="3">Glycine cleavage system H protein</fullName>
    </recommendedName>
</protein>
<evidence type="ECO:0000256" key="4">
    <source>
        <dbReference type="PIRSR" id="PIRSR617453-50"/>
    </source>
</evidence>
<evidence type="ECO:0000259" key="5">
    <source>
        <dbReference type="PROSITE" id="PS50968"/>
    </source>
</evidence>
<comment type="caution">
    <text evidence="6">The sequence shown here is derived from an EMBL/GenBank/DDBJ whole genome shotgun (WGS) entry which is preliminary data.</text>
</comment>
<dbReference type="HAMAP" id="MF_00272">
    <property type="entry name" value="GcvH"/>
    <property type="match status" value="1"/>
</dbReference>
<dbReference type="PROSITE" id="PS50968">
    <property type="entry name" value="BIOTINYL_LIPOYL"/>
    <property type="match status" value="1"/>
</dbReference>
<dbReference type="NCBIfam" id="TIGR00527">
    <property type="entry name" value="gcvH"/>
    <property type="match status" value="1"/>
</dbReference>
<evidence type="ECO:0000256" key="1">
    <source>
        <dbReference type="ARBA" id="ARBA00009249"/>
    </source>
</evidence>
<evidence type="ECO:0000313" key="6">
    <source>
        <dbReference type="EMBL" id="HEA86641.1"/>
    </source>
</evidence>
<sequence length="135" mass="15065">MAQIPEDLKYTKTHEWARIEGDIATVGITDFAQHELSDVVYVEITALGKTVKQNDPIGFIEAVKATSDIYAPLSGEVIEVNTQIHKAEGEAPAMVNRDPYGQGWLCRIKISHPEEINSLLDHTAYAELVKRSEHH</sequence>
<reference evidence="6" key="1">
    <citation type="journal article" date="2020" name="mSystems">
        <title>Genome- and Community-Level Interaction Insights into Carbon Utilization and Element Cycling Functions of Hydrothermarchaeota in Hydrothermal Sediment.</title>
        <authorList>
            <person name="Zhou Z."/>
            <person name="Liu Y."/>
            <person name="Xu W."/>
            <person name="Pan J."/>
            <person name="Luo Z.H."/>
            <person name="Li M."/>
        </authorList>
    </citation>
    <scope>NUCLEOTIDE SEQUENCE [LARGE SCALE GENOMIC DNA]</scope>
    <source>
        <strain evidence="6">SpSt-265</strain>
    </source>
</reference>
<dbReference type="SUPFAM" id="SSF51230">
    <property type="entry name" value="Single hybrid motif"/>
    <property type="match status" value="1"/>
</dbReference>